<dbReference type="Proteomes" id="UP000664417">
    <property type="component" value="Unassembled WGS sequence"/>
</dbReference>
<proteinExistence type="predicted"/>
<evidence type="ECO:0000313" key="2">
    <source>
        <dbReference type="EMBL" id="MBO1322553.1"/>
    </source>
</evidence>
<sequence length="955" mass="109989">MPNSKDIASPSTKERHHPPAEEHLENLSDPDGLLSGRGQAHLLQRLQEDFNPKMLDELQEQAYLSSGKKSHMYRENMRMVAEKLNLYADRVQRVRVEELINGYGSLIYIKLNLGAQEIPFDIEFLLELKEAAPKVYSALKRKRSYLCKEHAALFKKFTKSLSLHACIGRLTGRGGEKAATSDAKMRPDLRKQSYGLEAGAETRFGLAVIEHILLDKKNARYQEAVDWLAHSKFESLGALQSHNKKFRELLNNPRSQGTGLVAMSRESHYLLAVEEMLTNENPLGFLRIKDIQPFWNPEQFKRLKQSTKNRHMGSQPEKYMRWCGARLERIFAFLHGGFDPHSLLNLNLQALPHRNSDLTEDYQALTLWLEDVQVHLFLFAETVLKEMSGAREANPALTISEWAENLLTPLKPNELQTFEAINQGDFTRKLIYRVGKLEFEPSGEIATFQASLQLHREIEHLTASLTGWAFKYFQQNGPEDGATRFDAVGHLFKEIRACFERQLQIEQVLIQCYEHLKDYTSVPLEDLRYCLPIIKRTLYSSLHALDFQIINATHYRRRLNEILVLPNPRERQIRLLLLLEELRDIPVAEPLVDLVRKHGADEDPSWVQMYWLFLQCNDENLENLFQHVRNELREALREGEWAHPRVALEAFELINHFSPDLKRALALLEAELAKANAPEDAKGTAWMLMNLEQQIIEGEAQVADKAVLNDLTAQLTSAFKLDKPMLKQLVSILADDHEALYELIESLKRPFGKIYSRHGISRHLSQALHYKDVTLLKKNFDFVSRSSAAQLKAFGFLYTQRGLAVEAIFSKAKKKDATTPPDLKKMLTSGALKTFKKEHRMSAELKLLMLFHEERFLSLDIQLLASFLNFAAPDKLSTKGTFNAYLALFRLLDVNPKYRTYLRHVWSKTRGLLRVYHPESFGGLYRQNVKTLHKNVEDIVGIRLERNESELKGRV</sequence>
<dbReference type="RefSeq" id="WP_207862526.1">
    <property type="nucleotide sequence ID" value="NZ_JAFREP010000039.1"/>
</dbReference>
<keyword evidence="3" id="KW-1185">Reference proteome</keyword>
<gene>
    <name evidence="2" type="ORF">J3U88_29030</name>
</gene>
<reference evidence="2" key="1">
    <citation type="submission" date="2021-03" db="EMBL/GenBank/DDBJ databases">
        <authorList>
            <person name="Wang G."/>
        </authorList>
    </citation>
    <scope>NUCLEOTIDE SEQUENCE</scope>
    <source>
        <strain evidence="2">KCTC 12899</strain>
    </source>
</reference>
<evidence type="ECO:0000313" key="3">
    <source>
        <dbReference type="Proteomes" id="UP000664417"/>
    </source>
</evidence>
<accession>A0A8J7QQ33</accession>
<dbReference type="AlphaFoldDB" id="A0A8J7QQ33"/>
<comment type="caution">
    <text evidence="2">The sequence shown here is derived from an EMBL/GenBank/DDBJ whole genome shotgun (WGS) entry which is preliminary data.</text>
</comment>
<organism evidence="2 3">
    <name type="scientific">Acanthopleuribacter pedis</name>
    <dbReference type="NCBI Taxonomy" id="442870"/>
    <lineage>
        <taxon>Bacteria</taxon>
        <taxon>Pseudomonadati</taxon>
        <taxon>Acidobacteriota</taxon>
        <taxon>Holophagae</taxon>
        <taxon>Acanthopleuribacterales</taxon>
        <taxon>Acanthopleuribacteraceae</taxon>
        <taxon>Acanthopleuribacter</taxon>
    </lineage>
</organism>
<feature type="region of interest" description="Disordered" evidence="1">
    <location>
        <begin position="1"/>
        <end position="31"/>
    </location>
</feature>
<name>A0A8J7QQ33_9BACT</name>
<dbReference type="EMBL" id="JAFREP010000039">
    <property type="protein sequence ID" value="MBO1322553.1"/>
    <property type="molecule type" value="Genomic_DNA"/>
</dbReference>
<feature type="compositionally biased region" description="Basic and acidic residues" evidence="1">
    <location>
        <begin position="17"/>
        <end position="26"/>
    </location>
</feature>
<evidence type="ECO:0000256" key="1">
    <source>
        <dbReference type="SAM" id="MobiDB-lite"/>
    </source>
</evidence>
<protein>
    <submittedName>
        <fullName evidence="2">Uncharacterized protein</fullName>
    </submittedName>
</protein>